<dbReference type="AlphaFoldDB" id="A0AAD9YRD3"/>
<feature type="region of interest" description="Disordered" evidence="1">
    <location>
        <begin position="23"/>
        <end position="71"/>
    </location>
</feature>
<protein>
    <submittedName>
        <fullName evidence="2">Uncharacterized protein</fullName>
    </submittedName>
</protein>
<gene>
    <name evidence="2" type="ORF">CKAH01_13216</name>
</gene>
<proteinExistence type="predicted"/>
<feature type="compositionally biased region" description="Basic and acidic residues" evidence="1">
    <location>
        <begin position="50"/>
        <end position="71"/>
    </location>
</feature>
<dbReference type="Proteomes" id="UP001281614">
    <property type="component" value="Unassembled WGS sequence"/>
</dbReference>
<evidence type="ECO:0000313" key="2">
    <source>
        <dbReference type="EMBL" id="KAK2774251.1"/>
    </source>
</evidence>
<feature type="region of interest" description="Disordered" evidence="1">
    <location>
        <begin position="138"/>
        <end position="162"/>
    </location>
</feature>
<comment type="caution">
    <text evidence="2">The sequence shown here is derived from an EMBL/GenBank/DDBJ whole genome shotgun (WGS) entry which is preliminary data.</text>
</comment>
<evidence type="ECO:0000256" key="1">
    <source>
        <dbReference type="SAM" id="MobiDB-lite"/>
    </source>
</evidence>
<evidence type="ECO:0000313" key="3">
    <source>
        <dbReference type="Proteomes" id="UP001281614"/>
    </source>
</evidence>
<reference evidence="2" key="1">
    <citation type="submission" date="2023-02" db="EMBL/GenBank/DDBJ databases">
        <title>Colletotrichum kahawae CIFC_Que2 genome sequencing and assembly.</title>
        <authorList>
            <person name="Baroncelli R."/>
        </authorList>
    </citation>
    <scope>NUCLEOTIDE SEQUENCE</scope>
    <source>
        <strain evidence="2">CIFC_Que2</strain>
    </source>
</reference>
<sequence>MSSSPPPEEKQSRKDQILAQATEKLEKAQQEAEAANEACQRSDAVEDAEEKNKILAEASEHDHKAKALSRDAQRLQSGIWQGGLGGAGIGATVGAGLGAGLGTVVTGVVGGVAVIPTTAVGLLVGVGAGAIHGPWYKLGGNKEEEEAEKAQPQAAGGDKDHE</sequence>
<dbReference type="EMBL" id="VYYT01000047">
    <property type="protein sequence ID" value="KAK2774251.1"/>
    <property type="molecule type" value="Genomic_DNA"/>
</dbReference>
<organism evidence="2 3">
    <name type="scientific">Colletotrichum kahawae</name>
    <name type="common">Coffee berry disease fungus</name>
    <dbReference type="NCBI Taxonomy" id="34407"/>
    <lineage>
        <taxon>Eukaryota</taxon>
        <taxon>Fungi</taxon>
        <taxon>Dikarya</taxon>
        <taxon>Ascomycota</taxon>
        <taxon>Pezizomycotina</taxon>
        <taxon>Sordariomycetes</taxon>
        <taxon>Hypocreomycetidae</taxon>
        <taxon>Glomerellales</taxon>
        <taxon>Glomerellaceae</taxon>
        <taxon>Colletotrichum</taxon>
        <taxon>Colletotrichum gloeosporioides species complex</taxon>
    </lineage>
</organism>
<name>A0AAD9YRD3_COLKA</name>
<accession>A0AAD9YRD3</accession>
<keyword evidence="3" id="KW-1185">Reference proteome</keyword>